<sequence length="274" mass="29723">MHAIELVDVAGVLSLGAQSLLDDCPQIAEDALTEYWTSSRCRLDTWGRQLRTYSSPGADLDCGEFRSLAEEILLSEAHTRTLAALCVLHDARWDAANGAGAIARNALAGHDEAVRRLRPLLSQSPDKEFVHIQSRARRWTDLLLGYLLPCCSAPGSKSPDGHVIEFACDPQRVVDFAFDAGAHAGQSAVDVQRLLSASLRMTLRGSYAEPVCGETNQRIAGASLGLFGPEAFDAFGVLRSTWVRRLERSTDETLGMLDGLFAEKPLAAPGAKRF</sequence>
<comment type="caution">
    <text evidence="1">The sequence shown here is derived from an EMBL/GenBank/DDBJ whole genome shotgun (WGS) entry which is preliminary data.</text>
</comment>
<dbReference type="AlphaFoldDB" id="A0A5C5UXY7"/>
<keyword evidence="2" id="KW-1185">Reference proteome</keyword>
<dbReference type="Proteomes" id="UP000316714">
    <property type="component" value="Unassembled WGS sequence"/>
</dbReference>
<dbReference type="EMBL" id="SIHJ01000005">
    <property type="protein sequence ID" value="TWT30377.1"/>
    <property type="molecule type" value="Genomic_DNA"/>
</dbReference>
<protein>
    <submittedName>
        <fullName evidence="1">Uncharacterized protein</fullName>
    </submittedName>
</protein>
<gene>
    <name evidence="1" type="ORF">KOR34_49360</name>
</gene>
<reference evidence="1 2" key="1">
    <citation type="submission" date="2019-02" db="EMBL/GenBank/DDBJ databases">
        <title>Deep-cultivation of Planctomycetes and their phenomic and genomic characterization uncovers novel biology.</title>
        <authorList>
            <person name="Wiegand S."/>
            <person name="Jogler M."/>
            <person name="Boedeker C."/>
            <person name="Pinto D."/>
            <person name="Vollmers J."/>
            <person name="Rivas-Marin E."/>
            <person name="Kohn T."/>
            <person name="Peeters S.H."/>
            <person name="Heuer A."/>
            <person name="Rast P."/>
            <person name="Oberbeckmann S."/>
            <person name="Bunk B."/>
            <person name="Jeske O."/>
            <person name="Meyerdierks A."/>
            <person name="Storesund J.E."/>
            <person name="Kallscheuer N."/>
            <person name="Luecker S."/>
            <person name="Lage O.M."/>
            <person name="Pohl T."/>
            <person name="Merkel B.J."/>
            <person name="Hornburger P."/>
            <person name="Mueller R.-W."/>
            <person name="Bruemmer F."/>
            <person name="Labrenz M."/>
            <person name="Spormann A.M."/>
            <person name="Op Den Camp H."/>
            <person name="Overmann J."/>
            <person name="Amann R."/>
            <person name="Jetten M.S.M."/>
            <person name="Mascher T."/>
            <person name="Medema M.H."/>
            <person name="Devos D.P."/>
            <person name="Kaster A.-K."/>
            <person name="Ovreas L."/>
            <person name="Rohde M."/>
            <person name="Galperin M.Y."/>
            <person name="Jogler C."/>
        </authorList>
    </citation>
    <scope>NUCLEOTIDE SEQUENCE [LARGE SCALE GENOMIC DNA]</scope>
    <source>
        <strain evidence="1 2">KOR34</strain>
    </source>
</reference>
<proteinExistence type="predicted"/>
<dbReference type="RefSeq" id="WP_146568730.1">
    <property type="nucleotide sequence ID" value="NZ_SIHJ01000005.1"/>
</dbReference>
<name>A0A5C5UXY7_9BACT</name>
<evidence type="ECO:0000313" key="2">
    <source>
        <dbReference type="Proteomes" id="UP000316714"/>
    </source>
</evidence>
<accession>A0A5C5UXY7</accession>
<organism evidence="1 2">
    <name type="scientific">Posidoniimonas corsicana</name>
    <dbReference type="NCBI Taxonomy" id="1938618"/>
    <lineage>
        <taxon>Bacteria</taxon>
        <taxon>Pseudomonadati</taxon>
        <taxon>Planctomycetota</taxon>
        <taxon>Planctomycetia</taxon>
        <taxon>Pirellulales</taxon>
        <taxon>Lacipirellulaceae</taxon>
        <taxon>Posidoniimonas</taxon>
    </lineage>
</organism>
<evidence type="ECO:0000313" key="1">
    <source>
        <dbReference type="EMBL" id="TWT30377.1"/>
    </source>
</evidence>
<dbReference type="OrthoDB" id="290892at2"/>